<name>A0A6J8DUM0_MYTCO</name>
<dbReference type="EMBL" id="CACVKT020007771">
    <property type="protein sequence ID" value="CAC5410470.1"/>
    <property type="molecule type" value="Genomic_DNA"/>
</dbReference>
<accession>A0A6J8DUM0</accession>
<dbReference type="OrthoDB" id="10340749at2759"/>
<evidence type="ECO:0000256" key="1">
    <source>
        <dbReference type="SAM" id="MobiDB-lite"/>
    </source>
</evidence>
<gene>
    <name evidence="2" type="ORF">MCOR_43654</name>
</gene>
<proteinExistence type="predicted"/>
<reference evidence="2 3" key="1">
    <citation type="submission" date="2020-06" db="EMBL/GenBank/DDBJ databases">
        <authorList>
            <person name="Li R."/>
            <person name="Bekaert M."/>
        </authorList>
    </citation>
    <scope>NUCLEOTIDE SEQUENCE [LARGE SCALE GENOMIC DNA]</scope>
    <source>
        <strain evidence="3">wild</strain>
    </source>
</reference>
<protein>
    <submittedName>
        <fullName evidence="2">Uncharacterized protein</fullName>
    </submittedName>
</protein>
<dbReference type="AlphaFoldDB" id="A0A6J8DUM0"/>
<sequence>MCEMSNKSINEDNVHVLVEPQSTTLEYVSISELGDTSSVDNISELKGRSIFENVTKVVSSCIVAFLLFQTQRRYIAALKTQRSVSGIREVDNSRDRANTNGNTNESSHDTVHQPNSLSFAQTINREQLQVDRTTENLQEELPDGVASDTANQYEQFNDRRQNVQHIYDECEIKIDASATELRRREDDSPIYDECGNVYEALITEHSENNEVNDHMYL</sequence>
<keyword evidence="3" id="KW-1185">Reference proteome</keyword>
<feature type="region of interest" description="Disordered" evidence="1">
    <location>
        <begin position="89"/>
        <end position="113"/>
    </location>
</feature>
<evidence type="ECO:0000313" key="3">
    <source>
        <dbReference type="Proteomes" id="UP000507470"/>
    </source>
</evidence>
<evidence type="ECO:0000313" key="2">
    <source>
        <dbReference type="EMBL" id="CAC5410470.1"/>
    </source>
</evidence>
<dbReference type="Proteomes" id="UP000507470">
    <property type="component" value="Unassembled WGS sequence"/>
</dbReference>
<organism evidence="2 3">
    <name type="scientific">Mytilus coruscus</name>
    <name type="common">Sea mussel</name>
    <dbReference type="NCBI Taxonomy" id="42192"/>
    <lineage>
        <taxon>Eukaryota</taxon>
        <taxon>Metazoa</taxon>
        <taxon>Spiralia</taxon>
        <taxon>Lophotrochozoa</taxon>
        <taxon>Mollusca</taxon>
        <taxon>Bivalvia</taxon>
        <taxon>Autobranchia</taxon>
        <taxon>Pteriomorphia</taxon>
        <taxon>Mytilida</taxon>
        <taxon>Mytiloidea</taxon>
        <taxon>Mytilidae</taxon>
        <taxon>Mytilinae</taxon>
        <taxon>Mytilus</taxon>
    </lineage>
</organism>